<keyword evidence="2" id="KW-1185">Reference proteome</keyword>
<proteinExistence type="inferred from homology"/>
<dbReference type="InterPro" id="IPR027482">
    <property type="entry name" value="Sec1-like_dom2"/>
</dbReference>
<dbReference type="Gene3D" id="3.40.50.1910">
    <property type="match status" value="1"/>
</dbReference>
<evidence type="ECO:0000256" key="1">
    <source>
        <dbReference type="ARBA" id="ARBA00009884"/>
    </source>
</evidence>
<name>A0A915EPX7_9BILA</name>
<comment type="similarity">
    <text evidence="1">Belongs to the STXBP/unc-18/SEC1 family.</text>
</comment>
<dbReference type="PANTHER" id="PTHR11679">
    <property type="entry name" value="VESICLE PROTEIN SORTING-ASSOCIATED"/>
    <property type="match status" value="1"/>
</dbReference>
<dbReference type="WBParaSite" id="jg8138">
    <property type="protein sequence ID" value="jg8138"/>
    <property type="gene ID" value="jg8138"/>
</dbReference>
<dbReference type="SUPFAM" id="SSF56815">
    <property type="entry name" value="Sec1/munc18-like (SM) proteins"/>
    <property type="match status" value="1"/>
</dbReference>
<evidence type="ECO:0000313" key="2">
    <source>
        <dbReference type="Proteomes" id="UP000887574"/>
    </source>
</evidence>
<dbReference type="Pfam" id="PF00995">
    <property type="entry name" value="Sec1"/>
    <property type="match status" value="1"/>
</dbReference>
<dbReference type="AlphaFoldDB" id="A0A915EPX7"/>
<dbReference type="Proteomes" id="UP000887574">
    <property type="component" value="Unplaced"/>
</dbReference>
<dbReference type="InterPro" id="IPR001619">
    <property type="entry name" value="Sec1-like"/>
</dbReference>
<protein>
    <submittedName>
        <fullName evidence="3">Uncharacterized protein</fullName>
    </submittedName>
</protein>
<reference evidence="3" key="1">
    <citation type="submission" date="2022-11" db="UniProtKB">
        <authorList>
            <consortium name="WormBaseParasite"/>
        </authorList>
    </citation>
    <scope>IDENTIFICATION</scope>
</reference>
<organism evidence="2 3">
    <name type="scientific">Ditylenchus dipsaci</name>
    <dbReference type="NCBI Taxonomy" id="166011"/>
    <lineage>
        <taxon>Eukaryota</taxon>
        <taxon>Metazoa</taxon>
        <taxon>Ecdysozoa</taxon>
        <taxon>Nematoda</taxon>
        <taxon>Chromadorea</taxon>
        <taxon>Rhabditida</taxon>
        <taxon>Tylenchina</taxon>
        <taxon>Tylenchomorpha</taxon>
        <taxon>Sphaerularioidea</taxon>
        <taxon>Anguinidae</taxon>
        <taxon>Anguininae</taxon>
        <taxon>Ditylenchus</taxon>
    </lineage>
</organism>
<dbReference type="InterPro" id="IPR036045">
    <property type="entry name" value="Sec1-like_sf"/>
</dbReference>
<dbReference type="Gene3D" id="3.40.50.2060">
    <property type="match status" value="1"/>
</dbReference>
<evidence type="ECO:0000313" key="3">
    <source>
        <dbReference type="WBParaSite" id="jg8138"/>
    </source>
</evidence>
<dbReference type="GO" id="GO:0016192">
    <property type="term" value="P:vesicle-mediated transport"/>
    <property type="evidence" value="ECO:0007669"/>
    <property type="project" value="InterPro"/>
</dbReference>
<dbReference type="InterPro" id="IPR043154">
    <property type="entry name" value="Sec-1-like_dom1"/>
</dbReference>
<accession>A0A915EPX7</accession>
<sequence length="347" mass="39602">MDFLLAVQQYVNEMIRLAGPGMKVILMDKETTSIISCAFAQSEMMQKEVYLFERIDSGSVLTLGRIEITQVCTILHLFFEHHLKADVKTLAESDEQETVREVREFYGDVIPLAPHLCSLGIANCYETPFNMSVSIFRRCLQGIVGVLLSTKKKPVIRYQSTSVMHSVFPMNYTRHLSEDPVSPLLNQWTYEAMVHELIGKNIVLSAQHDEFYSKNMYMNFGDIGQNIKALMNDYQKKGTNTPAIGFKKISGTVSKHVQSEALLDYLMPGEPYITQVIDQVSRGRLPDSLFSTSGPNSTKCSLRKCDCLHHWWLYLRRICFCQFYQCEALSKYNISEFSSCTSLLDVQ</sequence>